<keyword evidence="2" id="KW-0732">Signal</keyword>
<dbReference type="EMBL" id="JAWXVI010000008">
    <property type="protein sequence ID" value="MDX6190678.1"/>
    <property type="molecule type" value="Genomic_DNA"/>
</dbReference>
<evidence type="ECO:0000256" key="1">
    <source>
        <dbReference type="SAM" id="MobiDB-lite"/>
    </source>
</evidence>
<feature type="compositionally biased region" description="Basic residues" evidence="1">
    <location>
        <begin position="43"/>
        <end position="52"/>
    </location>
</feature>
<feature type="region of interest" description="Disordered" evidence="1">
    <location>
        <begin position="28"/>
        <end position="71"/>
    </location>
</feature>
<reference evidence="3 4" key="1">
    <citation type="submission" date="2023-11" db="EMBL/GenBank/DDBJ databases">
        <title>Unpublished Manusciprt.</title>
        <authorList>
            <person name="Saticioglu I.B."/>
            <person name="Ay H."/>
            <person name="Ajmi N."/>
            <person name="Altun S."/>
            <person name="Duman M."/>
        </authorList>
    </citation>
    <scope>NUCLEOTIDE SEQUENCE [LARGE SCALE GENOMIC DNA]</scope>
    <source>
        <strain evidence="3 4">Fl-318</strain>
    </source>
</reference>
<protein>
    <recommendedName>
        <fullName evidence="5">Acid-shock protein</fullName>
    </recommendedName>
</protein>
<evidence type="ECO:0000256" key="2">
    <source>
        <dbReference type="SAM" id="SignalP"/>
    </source>
</evidence>
<feature type="compositionally biased region" description="Basic and acidic residues" evidence="1">
    <location>
        <begin position="53"/>
        <end position="63"/>
    </location>
</feature>
<sequence>MRNFLMLLVAILGTTAMVNAFPPVKVGPAKEIKATPAKETKATKHPKHKTDKKAKSTKKEAPKSETANMKK</sequence>
<feature type="compositionally biased region" description="Basic and acidic residues" evidence="1">
    <location>
        <begin position="28"/>
        <end position="42"/>
    </location>
</feature>
<name>A0ABU4RFS1_9FLAO</name>
<evidence type="ECO:0008006" key="5">
    <source>
        <dbReference type="Google" id="ProtNLM"/>
    </source>
</evidence>
<dbReference type="Proteomes" id="UP001273350">
    <property type="component" value="Unassembled WGS sequence"/>
</dbReference>
<feature type="chain" id="PRO_5045096862" description="Acid-shock protein" evidence="2">
    <location>
        <begin position="21"/>
        <end position="71"/>
    </location>
</feature>
<accession>A0ABU4RFS1</accession>
<dbReference type="RefSeq" id="WP_047773064.1">
    <property type="nucleotide sequence ID" value="NZ_CP087134.1"/>
</dbReference>
<comment type="caution">
    <text evidence="3">The sequence shown here is derived from an EMBL/GenBank/DDBJ whole genome shotgun (WGS) entry which is preliminary data.</text>
</comment>
<evidence type="ECO:0000313" key="3">
    <source>
        <dbReference type="EMBL" id="MDX6190678.1"/>
    </source>
</evidence>
<gene>
    <name evidence="3" type="ORF">SGQ83_15065</name>
</gene>
<proteinExistence type="predicted"/>
<keyword evidence="4" id="KW-1185">Reference proteome</keyword>
<organism evidence="3 4">
    <name type="scientific">Flavobacterium cupriresistens</name>
    <dbReference type="NCBI Taxonomy" id="2893885"/>
    <lineage>
        <taxon>Bacteria</taxon>
        <taxon>Pseudomonadati</taxon>
        <taxon>Bacteroidota</taxon>
        <taxon>Flavobacteriia</taxon>
        <taxon>Flavobacteriales</taxon>
        <taxon>Flavobacteriaceae</taxon>
        <taxon>Flavobacterium</taxon>
    </lineage>
</organism>
<feature type="signal peptide" evidence="2">
    <location>
        <begin position="1"/>
        <end position="20"/>
    </location>
</feature>
<evidence type="ECO:0000313" key="4">
    <source>
        <dbReference type="Proteomes" id="UP001273350"/>
    </source>
</evidence>